<evidence type="ECO:0000256" key="5">
    <source>
        <dbReference type="ARBA" id="ARBA00023157"/>
    </source>
</evidence>
<dbReference type="PROSITE" id="PS51910">
    <property type="entry name" value="GH18_2"/>
    <property type="match status" value="1"/>
</dbReference>
<keyword evidence="7 10" id="KW-0326">Glycosidase</keyword>
<dbReference type="InterPro" id="IPR050542">
    <property type="entry name" value="Glycosyl_Hydrlase18_Chitinase"/>
</dbReference>
<comment type="catalytic activity">
    <reaction evidence="1">
        <text>Random endo-hydrolysis of N-acetyl-beta-D-glucosaminide (1-&gt;4)-beta-linkages in chitin and chitodextrins.</text>
        <dbReference type="EC" id="3.2.1.14"/>
    </reaction>
</comment>
<feature type="chain" id="PRO_5044847712" description="chitinase" evidence="12">
    <location>
        <begin position="21"/>
        <end position="302"/>
    </location>
</feature>
<evidence type="ECO:0000256" key="7">
    <source>
        <dbReference type="ARBA" id="ARBA00023295"/>
    </source>
</evidence>
<feature type="signal peptide" evidence="12">
    <location>
        <begin position="1"/>
        <end position="20"/>
    </location>
</feature>
<dbReference type="Pfam" id="PF00704">
    <property type="entry name" value="Glyco_hydro_18"/>
    <property type="match status" value="1"/>
</dbReference>
<evidence type="ECO:0000256" key="8">
    <source>
        <dbReference type="ARBA" id="ARBA00023326"/>
    </source>
</evidence>
<organism evidence="14 15">
    <name type="scientific">Castilleja foliolosa</name>
    <dbReference type="NCBI Taxonomy" id="1961234"/>
    <lineage>
        <taxon>Eukaryota</taxon>
        <taxon>Viridiplantae</taxon>
        <taxon>Streptophyta</taxon>
        <taxon>Embryophyta</taxon>
        <taxon>Tracheophyta</taxon>
        <taxon>Spermatophyta</taxon>
        <taxon>Magnoliopsida</taxon>
        <taxon>eudicotyledons</taxon>
        <taxon>Gunneridae</taxon>
        <taxon>Pentapetalae</taxon>
        <taxon>asterids</taxon>
        <taxon>lamiids</taxon>
        <taxon>Lamiales</taxon>
        <taxon>Orobanchaceae</taxon>
        <taxon>Pedicularideae</taxon>
        <taxon>Castillejinae</taxon>
        <taxon>Castilleja</taxon>
    </lineage>
</organism>
<protein>
    <recommendedName>
        <fullName evidence="2">chitinase</fullName>
        <ecNumber evidence="2">3.2.1.14</ecNumber>
    </recommendedName>
</protein>
<keyword evidence="5" id="KW-1015">Disulfide bond</keyword>
<gene>
    <name evidence="14" type="ORF">CASFOL_003270</name>
</gene>
<evidence type="ECO:0000313" key="14">
    <source>
        <dbReference type="EMBL" id="KAL3653589.1"/>
    </source>
</evidence>
<keyword evidence="3 10" id="KW-0378">Hydrolase</keyword>
<comment type="function">
    <text evidence="9">This protein functions as a defense against chitin containing fungal pathogens.</text>
</comment>
<dbReference type="InterPro" id="IPR001579">
    <property type="entry name" value="Glyco_hydro_18_chit_AS"/>
</dbReference>
<accession>A0ABD3EK32</accession>
<evidence type="ECO:0000256" key="12">
    <source>
        <dbReference type="SAM" id="SignalP"/>
    </source>
</evidence>
<keyword evidence="12" id="KW-0732">Signal</keyword>
<dbReference type="PROSITE" id="PS01095">
    <property type="entry name" value="GH18_1"/>
    <property type="match status" value="1"/>
</dbReference>
<name>A0ABD3EK32_9LAMI</name>
<keyword evidence="8" id="KW-0624">Polysaccharide degradation</keyword>
<dbReference type="PANTHER" id="PTHR45708:SF21">
    <property type="entry name" value="ACIDIC ENDOCHITINASE"/>
    <property type="match status" value="1"/>
</dbReference>
<evidence type="ECO:0000313" key="15">
    <source>
        <dbReference type="Proteomes" id="UP001632038"/>
    </source>
</evidence>
<reference evidence="15" key="1">
    <citation type="journal article" date="2024" name="IScience">
        <title>Strigolactones Initiate the Formation of Haustorium-like Structures in Castilleja.</title>
        <authorList>
            <person name="Buerger M."/>
            <person name="Peterson D."/>
            <person name="Chory J."/>
        </authorList>
    </citation>
    <scope>NUCLEOTIDE SEQUENCE [LARGE SCALE GENOMIC DNA]</scope>
</reference>
<dbReference type="GO" id="GO:0008843">
    <property type="term" value="F:endochitinase activity"/>
    <property type="evidence" value="ECO:0007669"/>
    <property type="project" value="UniProtKB-EC"/>
</dbReference>
<dbReference type="AlphaFoldDB" id="A0ABD3EK32"/>
<feature type="domain" description="GH18" evidence="13">
    <location>
        <begin position="24"/>
        <end position="302"/>
    </location>
</feature>
<dbReference type="EC" id="3.2.1.14" evidence="2"/>
<evidence type="ECO:0000256" key="3">
    <source>
        <dbReference type="ARBA" id="ARBA00022801"/>
    </source>
</evidence>
<keyword evidence="4" id="KW-0146">Chitin degradation</keyword>
<dbReference type="CDD" id="cd02877">
    <property type="entry name" value="GH18_hevamine_XipI_class_III"/>
    <property type="match status" value="1"/>
</dbReference>
<evidence type="ECO:0000256" key="9">
    <source>
        <dbReference type="ARBA" id="ARBA00059418"/>
    </source>
</evidence>
<evidence type="ECO:0000256" key="6">
    <source>
        <dbReference type="ARBA" id="ARBA00023277"/>
    </source>
</evidence>
<dbReference type="InterPro" id="IPR001223">
    <property type="entry name" value="Glyco_hydro18_cat"/>
</dbReference>
<evidence type="ECO:0000256" key="1">
    <source>
        <dbReference type="ARBA" id="ARBA00000822"/>
    </source>
</evidence>
<evidence type="ECO:0000256" key="11">
    <source>
        <dbReference type="RuleBase" id="RU004453"/>
    </source>
</evidence>
<dbReference type="EMBL" id="JAVIJP010000005">
    <property type="protein sequence ID" value="KAL3653589.1"/>
    <property type="molecule type" value="Genomic_DNA"/>
</dbReference>
<proteinExistence type="inferred from homology"/>
<evidence type="ECO:0000256" key="10">
    <source>
        <dbReference type="RuleBase" id="RU000489"/>
    </source>
</evidence>
<dbReference type="InterPro" id="IPR045321">
    <property type="entry name" value="Cts1-like"/>
</dbReference>
<sequence>MKFILKFILPLLLLLHTAAAHRHGNISIYWGQNGFESRLNETCATGRYSFVNIAFLNVFGAGQTPQLNLAGHCTPASQNCVFLADEIKYCQSKKVKVLLSIGGGIGTYNLTSDTDADNVAEYLWNYFLAGKHNSTFRPLGAAVLDGVDLDIEQGSPAFYPRLVKKLTSHSTRERKVYIAGAPQCPFPDEKLAPAINTRLFDYVWVQFYNNAPCQFNGSADNLLKSWSGWASYLDKYSKNTKLFLGLPAAPEAAGSGYIPPEILTTVIIPKINCSRNYGGVMLWSKYWDEKNDNYSDKILKSL</sequence>
<dbReference type="PANTHER" id="PTHR45708">
    <property type="entry name" value="ENDOCHITINASE"/>
    <property type="match status" value="1"/>
</dbReference>
<comment type="caution">
    <text evidence="14">The sequence shown here is derived from an EMBL/GenBank/DDBJ whole genome shotgun (WGS) entry which is preliminary data.</text>
</comment>
<dbReference type="GO" id="GO:0000272">
    <property type="term" value="P:polysaccharide catabolic process"/>
    <property type="evidence" value="ECO:0007669"/>
    <property type="project" value="UniProtKB-KW"/>
</dbReference>
<evidence type="ECO:0000256" key="2">
    <source>
        <dbReference type="ARBA" id="ARBA00012729"/>
    </source>
</evidence>
<dbReference type="GO" id="GO:0006032">
    <property type="term" value="P:chitin catabolic process"/>
    <property type="evidence" value="ECO:0007669"/>
    <property type="project" value="UniProtKB-KW"/>
</dbReference>
<comment type="similarity">
    <text evidence="11">Belongs to the glycosyl hydrolase 18 family.</text>
</comment>
<dbReference type="SUPFAM" id="SSF51445">
    <property type="entry name" value="(Trans)glycosidases"/>
    <property type="match status" value="1"/>
</dbReference>
<keyword evidence="6" id="KW-0119">Carbohydrate metabolism</keyword>
<evidence type="ECO:0000256" key="4">
    <source>
        <dbReference type="ARBA" id="ARBA00023024"/>
    </source>
</evidence>
<evidence type="ECO:0000259" key="13">
    <source>
        <dbReference type="PROSITE" id="PS51910"/>
    </source>
</evidence>
<keyword evidence="15" id="KW-1185">Reference proteome</keyword>
<dbReference type="FunFam" id="3.20.20.80:FF:000015">
    <property type="entry name" value="Acidic endochitinase SE2"/>
    <property type="match status" value="1"/>
</dbReference>
<dbReference type="Gene3D" id="3.20.20.80">
    <property type="entry name" value="Glycosidases"/>
    <property type="match status" value="1"/>
</dbReference>
<dbReference type="Proteomes" id="UP001632038">
    <property type="component" value="Unassembled WGS sequence"/>
</dbReference>
<dbReference type="InterPro" id="IPR017853">
    <property type="entry name" value="GH"/>
</dbReference>